<dbReference type="AlphaFoldDB" id="A0AAN8F8Y1"/>
<keyword evidence="2" id="KW-1185">Reference proteome</keyword>
<dbReference type="Proteomes" id="UP001331761">
    <property type="component" value="Unassembled WGS sequence"/>
</dbReference>
<evidence type="ECO:0000313" key="2">
    <source>
        <dbReference type="Proteomes" id="UP001331761"/>
    </source>
</evidence>
<name>A0AAN8F8Y1_TRICO</name>
<evidence type="ECO:0000313" key="1">
    <source>
        <dbReference type="EMBL" id="KAK5975315.1"/>
    </source>
</evidence>
<gene>
    <name evidence="1" type="ORF">GCK32_021409</name>
</gene>
<sequence>MGRCRFRRLRPAYSWRTFIPTKLLTSSMDSTMISYTKLSISSLHCMYSRSHMTNGKHLEWMRR</sequence>
<comment type="caution">
    <text evidence="1">The sequence shown here is derived from an EMBL/GenBank/DDBJ whole genome shotgun (WGS) entry which is preliminary data.</text>
</comment>
<proteinExistence type="predicted"/>
<reference evidence="1 2" key="1">
    <citation type="submission" date="2019-10" db="EMBL/GenBank/DDBJ databases">
        <title>Assembly and Annotation for the nematode Trichostrongylus colubriformis.</title>
        <authorList>
            <person name="Martin J."/>
        </authorList>
    </citation>
    <scope>NUCLEOTIDE SEQUENCE [LARGE SCALE GENOMIC DNA]</scope>
    <source>
        <strain evidence="1">G859</strain>
        <tissue evidence="1">Whole worm</tissue>
    </source>
</reference>
<dbReference type="EMBL" id="WIXE01013178">
    <property type="protein sequence ID" value="KAK5975315.1"/>
    <property type="molecule type" value="Genomic_DNA"/>
</dbReference>
<organism evidence="1 2">
    <name type="scientific">Trichostrongylus colubriformis</name>
    <name type="common">Black scour worm</name>
    <dbReference type="NCBI Taxonomy" id="6319"/>
    <lineage>
        <taxon>Eukaryota</taxon>
        <taxon>Metazoa</taxon>
        <taxon>Ecdysozoa</taxon>
        <taxon>Nematoda</taxon>
        <taxon>Chromadorea</taxon>
        <taxon>Rhabditida</taxon>
        <taxon>Rhabditina</taxon>
        <taxon>Rhabditomorpha</taxon>
        <taxon>Strongyloidea</taxon>
        <taxon>Trichostrongylidae</taxon>
        <taxon>Trichostrongylus</taxon>
    </lineage>
</organism>
<protein>
    <submittedName>
        <fullName evidence="1">Uncharacterized protein</fullName>
    </submittedName>
</protein>
<accession>A0AAN8F8Y1</accession>